<accession>A0A0G1IDT7</accession>
<comment type="caution">
    <text evidence="1">The sequence shown here is derived from an EMBL/GenBank/DDBJ whole genome shotgun (WGS) entry which is preliminary data.</text>
</comment>
<dbReference type="EMBL" id="LCIN01000003">
    <property type="protein sequence ID" value="KKT57551.1"/>
    <property type="molecule type" value="Genomic_DNA"/>
</dbReference>
<dbReference type="AlphaFoldDB" id="A0A0G1IDT7"/>
<name>A0A0G1IDT7_9BACT</name>
<evidence type="ECO:0000313" key="1">
    <source>
        <dbReference type="EMBL" id="KKT57551.1"/>
    </source>
</evidence>
<reference evidence="1 2" key="1">
    <citation type="journal article" date="2015" name="Nature">
        <title>rRNA introns, odd ribosomes, and small enigmatic genomes across a large radiation of phyla.</title>
        <authorList>
            <person name="Brown C.T."/>
            <person name="Hug L.A."/>
            <person name="Thomas B.C."/>
            <person name="Sharon I."/>
            <person name="Castelle C.J."/>
            <person name="Singh A."/>
            <person name="Wilkins M.J."/>
            <person name="Williams K.H."/>
            <person name="Banfield J.F."/>
        </authorList>
    </citation>
    <scope>NUCLEOTIDE SEQUENCE [LARGE SCALE GENOMIC DNA]</scope>
</reference>
<gene>
    <name evidence="1" type="ORF">UW49_C0003G0030</name>
</gene>
<protein>
    <submittedName>
        <fullName evidence="1">Uncharacterized protein</fullName>
    </submittedName>
</protein>
<sequence>MIKDNIVTILVALALLGGAVWWISSGGDEAVAIPSADKTSGPTLELVERIKNIKLDISFLNDPQFLDLEVAPKTDITGVQKGRSNPFRK</sequence>
<dbReference type="Proteomes" id="UP000033977">
    <property type="component" value="Unassembled WGS sequence"/>
</dbReference>
<proteinExistence type="predicted"/>
<evidence type="ECO:0000313" key="2">
    <source>
        <dbReference type="Proteomes" id="UP000033977"/>
    </source>
</evidence>
<organism evidence="1 2">
    <name type="scientific">Candidatus Giovannonibacteria bacterium GW2011_GWB1_44_23</name>
    <dbReference type="NCBI Taxonomy" id="1618652"/>
    <lineage>
        <taxon>Bacteria</taxon>
        <taxon>Candidatus Giovannoniibacteriota</taxon>
    </lineage>
</organism>